<dbReference type="InterPro" id="IPR036388">
    <property type="entry name" value="WH-like_DNA-bd_sf"/>
</dbReference>
<dbReference type="Gene3D" id="3.40.50.2300">
    <property type="match status" value="1"/>
</dbReference>
<proteinExistence type="predicted"/>
<keyword evidence="5" id="KW-0804">Transcription</keyword>
<evidence type="ECO:0000313" key="11">
    <source>
        <dbReference type="Proteomes" id="UP001595683"/>
    </source>
</evidence>
<dbReference type="CDD" id="cd00383">
    <property type="entry name" value="trans_reg_C"/>
    <property type="match status" value="1"/>
</dbReference>
<gene>
    <name evidence="10" type="ORF">ACFOOT_07365</name>
</gene>
<keyword evidence="1 6" id="KW-0597">Phosphoprotein</keyword>
<dbReference type="InterPro" id="IPR001867">
    <property type="entry name" value="OmpR/PhoB-type_DNA-bd"/>
</dbReference>
<dbReference type="Gene3D" id="6.10.250.690">
    <property type="match status" value="1"/>
</dbReference>
<dbReference type="RefSeq" id="WP_229815014.1">
    <property type="nucleotide sequence ID" value="NZ_BMZP01000001.1"/>
</dbReference>
<dbReference type="PROSITE" id="PS51755">
    <property type="entry name" value="OMPR_PHOB"/>
    <property type="match status" value="1"/>
</dbReference>
<dbReference type="PROSITE" id="PS50110">
    <property type="entry name" value="RESPONSE_REGULATORY"/>
    <property type="match status" value="1"/>
</dbReference>
<feature type="modified residue" description="4-aspartylphosphate" evidence="6">
    <location>
        <position position="52"/>
    </location>
</feature>
<feature type="domain" description="OmpR/PhoB-type" evidence="9">
    <location>
        <begin position="125"/>
        <end position="221"/>
    </location>
</feature>
<name>A0ABV7V270_9SPHN</name>
<dbReference type="InterPro" id="IPR039420">
    <property type="entry name" value="WalR-like"/>
</dbReference>
<evidence type="ECO:0000256" key="6">
    <source>
        <dbReference type="PROSITE-ProRule" id="PRU00169"/>
    </source>
</evidence>
<evidence type="ECO:0000259" key="8">
    <source>
        <dbReference type="PROSITE" id="PS50110"/>
    </source>
</evidence>
<keyword evidence="3" id="KW-0805">Transcription regulation</keyword>
<dbReference type="Proteomes" id="UP001595683">
    <property type="component" value="Unassembled WGS sequence"/>
</dbReference>
<keyword evidence="2" id="KW-0902">Two-component regulatory system</keyword>
<dbReference type="PANTHER" id="PTHR48111">
    <property type="entry name" value="REGULATOR OF RPOS"/>
    <property type="match status" value="1"/>
</dbReference>
<evidence type="ECO:0000256" key="1">
    <source>
        <dbReference type="ARBA" id="ARBA00022553"/>
    </source>
</evidence>
<evidence type="ECO:0000259" key="9">
    <source>
        <dbReference type="PROSITE" id="PS51755"/>
    </source>
</evidence>
<dbReference type="InterPro" id="IPR011006">
    <property type="entry name" value="CheY-like_superfamily"/>
</dbReference>
<dbReference type="SMART" id="SM00862">
    <property type="entry name" value="Trans_reg_C"/>
    <property type="match status" value="1"/>
</dbReference>
<protein>
    <submittedName>
        <fullName evidence="10">Response regulator transcription factor</fullName>
    </submittedName>
</protein>
<keyword evidence="4 7" id="KW-0238">DNA-binding</keyword>
<dbReference type="Gene3D" id="1.10.10.10">
    <property type="entry name" value="Winged helix-like DNA-binding domain superfamily/Winged helix DNA-binding domain"/>
    <property type="match status" value="1"/>
</dbReference>
<dbReference type="CDD" id="cd17624">
    <property type="entry name" value="REC_OmpR_PmrA-like"/>
    <property type="match status" value="1"/>
</dbReference>
<feature type="domain" description="Response regulatory" evidence="8">
    <location>
        <begin position="3"/>
        <end position="117"/>
    </location>
</feature>
<dbReference type="Pfam" id="PF00072">
    <property type="entry name" value="Response_reg"/>
    <property type="match status" value="1"/>
</dbReference>
<keyword evidence="11" id="KW-1185">Reference proteome</keyword>
<dbReference type="PANTHER" id="PTHR48111:SF1">
    <property type="entry name" value="TWO-COMPONENT RESPONSE REGULATOR ORR33"/>
    <property type="match status" value="1"/>
</dbReference>
<organism evidence="10 11">
    <name type="scientific">Novosphingobium pokkalii</name>
    <dbReference type="NCBI Taxonomy" id="1770194"/>
    <lineage>
        <taxon>Bacteria</taxon>
        <taxon>Pseudomonadati</taxon>
        <taxon>Pseudomonadota</taxon>
        <taxon>Alphaproteobacteria</taxon>
        <taxon>Sphingomonadales</taxon>
        <taxon>Sphingomonadaceae</taxon>
        <taxon>Novosphingobium</taxon>
    </lineage>
</organism>
<dbReference type="SUPFAM" id="SSF46894">
    <property type="entry name" value="C-terminal effector domain of the bipartite response regulators"/>
    <property type="match status" value="1"/>
</dbReference>
<dbReference type="InterPro" id="IPR001789">
    <property type="entry name" value="Sig_transdc_resp-reg_receiver"/>
</dbReference>
<dbReference type="InterPro" id="IPR016032">
    <property type="entry name" value="Sig_transdc_resp-reg_C-effctor"/>
</dbReference>
<dbReference type="SMART" id="SM00448">
    <property type="entry name" value="REC"/>
    <property type="match status" value="1"/>
</dbReference>
<dbReference type="EMBL" id="JBHRYE010000011">
    <property type="protein sequence ID" value="MFC3671237.1"/>
    <property type="molecule type" value="Genomic_DNA"/>
</dbReference>
<accession>A0ABV7V270</accession>
<evidence type="ECO:0000313" key="10">
    <source>
        <dbReference type="EMBL" id="MFC3671237.1"/>
    </source>
</evidence>
<evidence type="ECO:0000256" key="4">
    <source>
        <dbReference type="ARBA" id="ARBA00023125"/>
    </source>
</evidence>
<evidence type="ECO:0000256" key="7">
    <source>
        <dbReference type="PROSITE-ProRule" id="PRU01091"/>
    </source>
</evidence>
<evidence type="ECO:0000256" key="3">
    <source>
        <dbReference type="ARBA" id="ARBA00023015"/>
    </source>
</evidence>
<evidence type="ECO:0000256" key="2">
    <source>
        <dbReference type="ARBA" id="ARBA00023012"/>
    </source>
</evidence>
<comment type="caution">
    <text evidence="10">The sequence shown here is derived from an EMBL/GenBank/DDBJ whole genome shotgun (WGS) entry which is preliminary data.</text>
</comment>
<sequence length="231" mass="24243">MSMVLLVEDDAGIGRSVVQGLGGRGLAVRWLRQGAGVLDLLAQEQVATVVLDIGLPDADGLALCRAIRAAGHGMPILMLTARTALDDRLEGFQAGADDYLPKPFAFAELAARVGVLVRRAGQLAPPPIAWGGLVIDRAQGMAAWQGEPLALEPRSLALLAELALARGAVVERAVLVDRVWGADAVITDNAVDVAVSALRKRLYPCALTIAAVRGRGFRLVPPELPSYFGSA</sequence>
<dbReference type="Pfam" id="PF00486">
    <property type="entry name" value="Trans_reg_C"/>
    <property type="match status" value="1"/>
</dbReference>
<dbReference type="SUPFAM" id="SSF52172">
    <property type="entry name" value="CheY-like"/>
    <property type="match status" value="1"/>
</dbReference>
<evidence type="ECO:0000256" key="5">
    <source>
        <dbReference type="ARBA" id="ARBA00023163"/>
    </source>
</evidence>
<reference evidence="11" key="1">
    <citation type="journal article" date="2019" name="Int. J. Syst. Evol. Microbiol.">
        <title>The Global Catalogue of Microorganisms (GCM) 10K type strain sequencing project: providing services to taxonomists for standard genome sequencing and annotation.</title>
        <authorList>
            <consortium name="The Broad Institute Genomics Platform"/>
            <consortium name="The Broad Institute Genome Sequencing Center for Infectious Disease"/>
            <person name="Wu L."/>
            <person name="Ma J."/>
        </authorList>
    </citation>
    <scope>NUCLEOTIDE SEQUENCE [LARGE SCALE GENOMIC DNA]</scope>
    <source>
        <strain evidence="11">KCTC 42224</strain>
    </source>
</reference>
<feature type="DNA-binding region" description="OmpR/PhoB-type" evidence="7">
    <location>
        <begin position="125"/>
        <end position="221"/>
    </location>
</feature>